<dbReference type="PANTHER" id="PTHR13265">
    <property type="entry name" value="THO COMPLEX SUBUNIT 1"/>
    <property type="match status" value="1"/>
</dbReference>
<name>A0A6B2L1W3_9EUKA</name>
<dbReference type="PANTHER" id="PTHR13265:SF0">
    <property type="entry name" value="HPR1"/>
    <property type="match status" value="1"/>
</dbReference>
<reference evidence="3" key="1">
    <citation type="journal article" date="2020" name="J. Eukaryot. Microbiol.">
        <title>De novo Sequencing, Assembly and Annotation of the Transcriptome for the Free-Living Testate Amoeba Arcella intermedia.</title>
        <authorList>
            <person name="Ribeiro G.M."/>
            <person name="Porfirio-Sousa A.L."/>
            <person name="Maurer-Alcala X.X."/>
            <person name="Katz L.A."/>
            <person name="Lahr D.J.G."/>
        </authorList>
    </citation>
    <scope>NUCLEOTIDE SEQUENCE</scope>
</reference>
<dbReference type="EMBL" id="GIBP01001942">
    <property type="protein sequence ID" value="NDV30911.1"/>
    <property type="molecule type" value="Transcribed_RNA"/>
</dbReference>
<proteinExistence type="predicted"/>
<feature type="compositionally biased region" description="Basic and acidic residues" evidence="2">
    <location>
        <begin position="486"/>
        <end position="508"/>
    </location>
</feature>
<protein>
    <recommendedName>
        <fullName evidence="4">THO complex subunit 1</fullName>
    </recommendedName>
</protein>
<feature type="region of interest" description="Disordered" evidence="2">
    <location>
        <begin position="456"/>
        <end position="508"/>
    </location>
</feature>
<accession>A0A6B2L1W3</accession>
<keyword evidence="1" id="KW-0175">Coiled coil</keyword>
<dbReference type="GO" id="GO:0006406">
    <property type="term" value="P:mRNA export from nucleus"/>
    <property type="evidence" value="ECO:0007669"/>
    <property type="project" value="TreeGrafter"/>
</dbReference>
<dbReference type="Pfam" id="PF11957">
    <property type="entry name" value="efThoc1"/>
    <property type="match status" value="1"/>
</dbReference>
<feature type="compositionally biased region" description="Basic and acidic residues" evidence="2">
    <location>
        <begin position="456"/>
        <end position="472"/>
    </location>
</feature>
<evidence type="ECO:0008006" key="4">
    <source>
        <dbReference type="Google" id="ProtNLM"/>
    </source>
</evidence>
<dbReference type="GO" id="GO:0000445">
    <property type="term" value="C:THO complex part of transcription export complex"/>
    <property type="evidence" value="ECO:0007669"/>
    <property type="project" value="TreeGrafter"/>
</dbReference>
<dbReference type="InterPro" id="IPR021861">
    <property type="entry name" value="THO_THOC1"/>
</dbReference>
<feature type="region of interest" description="Disordered" evidence="2">
    <location>
        <begin position="339"/>
        <end position="361"/>
    </location>
</feature>
<feature type="compositionally biased region" description="Basic and acidic residues" evidence="2">
    <location>
        <begin position="339"/>
        <end position="358"/>
    </location>
</feature>
<evidence type="ECO:0000256" key="2">
    <source>
        <dbReference type="SAM" id="MobiDB-lite"/>
    </source>
</evidence>
<organism evidence="3">
    <name type="scientific">Arcella intermedia</name>
    <dbReference type="NCBI Taxonomy" id="1963864"/>
    <lineage>
        <taxon>Eukaryota</taxon>
        <taxon>Amoebozoa</taxon>
        <taxon>Tubulinea</taxon>
        <taxon>Elardia</taxon>
        <taxon>Arcellinida</taxon>
        <taxon>Sphaerothecina</taxon>
        <taxon>Arcellidae</taxon>
        <taxon>Arcella</taxon>
    </lineage>
</organism>
<evidence type="ECO:0000313" key="3">
    <source>
        <dbReference type="EMBL" id="NDV30911.1"/>
    </source>
</evidence>
<sequence>MDEDLRYCVMDSGLEKNFESLNNNITISIELTKNSAIRAQTLFLLIQEAFEAMSTKECEEWFKFIESNTDHLHQILSTTNDKNANGHAVRALAGLLRRLSKTNDVLFCGRILLSLSRIMPLLDPSGVNSKGLINRANITNIQPSDDNDFMVGVEDIGKLDKEGEDVSIDFQFHQQFWSMVQYFQDPEKAVSTEQHWETASHQIKQVLKVFTSITSLQNEEGTDVTASDVSFIKFLTSPKLIQLEVQDPYFRRHILIQLLIFCQAVKKSSLKSNETTLNEMKSTMEEFEKKAKSLIEKTSSNGKKISAAISHILKREENWINWKKDGCVSFERFEKDSKVQKTHKRPLEKSGGEEEASKNKKVKVSLGNELLDNLWNQPTTIEDFEGPPDVQHFLAPAIEELKSGDFDPASKIVDGKIFQWKAHRMLRQNFDMMVSLSNSSLGDVILTPQLFELKQESDENYKQSEKTQEKTPEAMNTSPSPALSRSSDKTKKTEPSTTKSEVKTVKKK</sequence>
<dbReference type="AlphaFoldDB" id="A0A6B2L1W3"/>
<feature type="coiled-coil region" evidence="1">
    <location>
        <begin position="270"/>
        <end position="297"/>
    </location>
</feature>
<feature type="compositionally biased region" description="Polar residues" evidence="2">
    <location>
        <begin position="474"/>
        <end position="485"/>
    </location>
</feature>
<evidence type="ECO:0000256" key="1">
    <source>
        <dbReference type="SAM" id="Coils"/>
    </source>
</evidence>